<name>A0AAE7D7V0_9BACT</name>
<sequence length="307" mass="35479">MWKAFAYFLFTCLAVVSRAFAGVGEDSLNRYDMLDPEDKLCASFIYQQGTVVLNNGVVLSVPEGYRFLDAVQGRTLVERLWGNPQNPGFLGLLLPQPGSRPDSILFGIEISMDETGYLSQQEALQLNYTALMQKMQQHLQQENNWRNKKGLSTVTDMYWALPPAYHETDNTQHLVRILQLGKNVSFLNYEMRILTRTGALSLTAVANTSQLNTLQTLMPSMVGNIHMPVGQRYLDFNPHTDQIAAWTERVLRMGELLDARHFFEWLLNTWLFVAVCLVMVLFIYLMQYFHRRRELPKQFFHVDERLN</sequence>
<dbReference type="RefSeq" id="WP_168805235.1">
    <property type="nucleotide sequence ID" value="NZ_CP051205.1"/>
</dbReference>
<keyword evidence="1" id="KW-0812">Transmembrane</keyword>
<protein>
    <submittedName>
        <fullName evidence="3">DUF2167 domain-containing protein</fullName>
    </submittedName>
</protein>
<dbReference type="Pfam" id="PF09935">
    <property type="entry name" value="DUF2167"/>
    <property type="match status" value="1"/>
</dbReference>
<keyword evidence="2" id="KW-0732">Signal</keyword>
<dbReference type="Proteomes" id="UP000502421">
    <property type="component" value="Chromosome"/>
</dbReference>
<evidence type="ECO:0000256" key="2">
    <source>
        <dbReference type="SAM" id="SignalP"/>
    </source>
</evidence>
<evidence type="ECO:0000313" key="3">
    <source>
        <dbReference type="EMBL" id="QJB32747.1"/>
    </source>
</evidence>
<feature type="signal peptide" evidence="2">
    <location>
        <begin position="1"/>
        <end position="21"/>
    </location>
</feature>
<keyword evidence="1" id="KW-1133">Transmembrane helix</keyword>
<accession>A0AAE7D7V0</accession>
<organism evidence="3 4">
    <name type="scientific">Chitinophaga oryzae</name>
    <dbReference type="NCBI Taxonomy" id="2725414"/>
    <lineage>
        <taxon>Bacteria</taxon>
        <taxon>Pseudomonadati</taxon>
        <taxon>Bacteroidota</taxon>
        <taxon>Chitinophagia</taxon>
        <taxon>Chitinophagales</taxon>
        <taxon>Chitinophagaceae</taxon>
        <taxon>Chitinophaga</taxon>
    </lineage>
</organism>
<feature type="chain" id="PRO_5042165796" evidence="2">
    <location>
        <begin position="22"/>
        <end position="307"/>
    </location>
</feature>
<dbReference type="InterPro" id="IPR018682">
    <property type="entry name" value="DUF2167_membr"/>
</dbReference>
<gene>
    <name evidence="3" type="ORF">HF329_16045</name>
</gene>
<evidence type="ECO:0000256" key="1">
    <source>
        <dbReference type="SAM" id="Phobius"/>
    </source>
</evidence>
<dbReference type="AlphaFoldDB" id="A0AAE7D7V0"/>
<feature type="transmembrane region" description="Helical" evidence="1">
    <location>
        <begin position="265"/>
        <end position="285"/>
    </location>
</feature>
<evidence type="ECO:0000313" key="4">
    <source>
        <dbReference type="Proteomes" id="UP000502421"/>
    </source>
</evidence>
<dbReference type="EMBL" id="CP051205">
    <property type="protein sequence ID" value="QJB32747.1"/>
    <property type="molecule type" value="Genomic_DNA"/>
</dbReference>
<keyword evidence="1" id="KW-0472">Membrane</keyword>
<proteinExistence type="predicted"/>
<reference evidence="4" key="1">
    <citation type="submission" date="2020-04" db="EMBL/GenBank/DDBJ databases">
        <authorList>
            <person name="Kittiwongwattana C."/>
        </authorList>
    </citation>
    <scope>NUCLEOTIDE SEQUENCE [LARGE SCALE GENOMIC DNA]</scope>
    <source>
        <strain evidence="4">1310</strain>
    </source>
</reference>
<dbReference type="KEGG" id="coy:HF329_16045"/>